<organism evidence="2 3">
    <name type="scientific">Aquilutibacter rugosus</name>
    <dbReference type="NCBI Taxonomy" id="3115820"/>
    <lineage>
        <taxon>Bacteria</taxon>
        <taxon>Pseudomonadati</taxon>
        <taxon>Pseudomonadota</taxon>
        <taxon>Gammaproteobacteria</taxon>
        <taxon>Lysobacterales</taxon>
        <taxon>Lysobacteraceae</taxon>
        <taxon>Aquilutibacter</taxon>
    </lineage>
</organism>
<reference evidence="2 3" key="1">
    <citation type="submission" date="2024-01" db="EMBL/GenBank/DDBJ databases">
        <title>Novel species of the genus Luteimonas isolated from rivers.</title>
        <authorList>
            <person name="Lu H."/>
        </authorList>
    </citation>
    <scope>NUCLEOTIDE SEQUENCE [LARGE SCALE GENOMIC DNA]</scope>
    <source>
        <strain evidence="2 3">FXH3W</strain>
    </source>
</reference>
<feature type="signal peptide" evidence="1">
    <location>
        <begin position="1"/>
        <end position="23"/>
    </location>
</feature>
<evidence type="ECO:0000256" key="1">
    <source>
        <dbReference type="SAM" id="SignalP"/>
    </source>
</evidence>
<dbReference type="EMBL" id="JAZHBO010000001">
    <property type="protein sequence ID" value="MEF2155054.1"/>
    <property type="molecule type" value="Genomic_DNA"/>
</dbReference>
<comment type="caution">
    <text evidence="2">The sequence shown here is derived from an EMBL/GenBank/DDBJ whole genome shotgun (WGS) entry which is preliminary data.</text>
</comment>
<keyword evidence="1" id="KW-0732">Signal</keyword>
<evidence type="ECO:0000313" key="3">
    <source>
        <dbReference type="Proteomes" id="UP001356170"/>
    </source>
</evidence>
<sequence length="66" mass="6978">MKRTINQIFLAVALIAVTGIAMAATIKVTTDNGDGTSTVATYQVNPDGTRTLISVVIISNDKRAQQ</sequence>
<feature type="chain" id="PRO_5047102805" description="YD repeat-containing protein" evidence="1">
    <location>
        <begin position="24"/>
        <end position="66"/>
    </location>
</feature>
<keyword evidence="3" id="KW-1185">Reference proteome</keyword>
<protein>
    <recommendedName>
        <fullName evidence="4">YD repeat-containing protein</fullName>
    </recommendedName>
</protein>
<evidence type="ECO:0008006" key="4">
    <source>
        <dbReference type="Google" id="ProtNLM"/>
    </source>
</evidence>
<dbReference type="RefSeq" id="WP_331703194.1">
    <property type="nucleotide sequence ID" value="NZ_JAZHBO010000001.1"/>
</dbReference>
<name>A0ABU7UWW0_9GAMM</name>
<evidence type="ECO:0000313" key="2">
    <source>
        <dbReference type="EMBL" id="MEF2155054.1"/>
    </source>
</evidence>
<accession>A0ABU7UWW0</accession>
<dbReference type="Proteomes" id="UP001356170">
    <property type="component" value="Unassembled WGS sequence"/>
</dbReference>
<proteinExistence type="predicted"/>
<gene>
    <name evidence="2" type="ORF">V3390_02210</name>
</gene>